<dbReference type="GO" id="GO:0005783">
    <property type="term" value="C:endoplasmic reticulum"/>
    <property type="evidence" value="ECO:0007669"/>
    <property type="project" value="TreeGrafter"/>
</dbReference>
<evidence type="ECO:0000313" key="9">
    <source>
        <dbReference type="Proteomes" id="UP000051952"/>
    </source>
</evidence>
<dbReference type="AlphaFoldDB" id="A0A0S4IU26"/>
<evidence type="ECO:0000256" key="2">
    <source>
        <dbReference type="ARBA" id="ARBA00022723"/>
    </source>
</evidence>
<dbReference type="PANTHER" id="PTHR10869">
    <property type="entry name" value="PROLYL 4-HYDROXYLASE ALPHA SUBUNIT"/>
    <property type="match status" value="1"/>
</dbReference>
<dbReference type="GO" id="GO:0031418">
    <property type="term" value="F:L-ascorbic acid binding"/>
    <property type="evidence" value="ECO:0007669"/>
    <property type="project" value="InterPro"/>
</dbReference>
<dbReference type="GO" id="GO:0005506">
    <property type="term" value="F:iron ion binding"/>
    <property type="evidence" value="ECO:0007669"/>
    <property type="project" value="InterPro"/>
</dbReference>
<dbReference type="EMBL" id="CYKH01000636">
    <property type="protein sequence ID" value="CUG08152.1"/>
    <property type="molecule type" value="Genomic_DNA"/>
</dbReference>
<keyword evidence="6" id="KW-1133">Transmembrane helix</keyword>
<dbReference type="Gene3D" id="2.60.120.620">
    <property type="entry name" value="q2cbj1_9rhob like domain"/>
    <property type="match status" value="1"/>
</dbReference>
<dbReference type="GO" id="GO:0004656">
    <property type="term" value="F:procollagen-proline 4-dioxygenase activity"/>
    <property type="evidence" value="ECO:0007669"/>
    <property type="project" value="TreeGrafter"/>
</dbReference>
<keyword evidence="9" id="KW-1185">Reference proteome</keyword>
<evidence type="ECO:0000256" key="3">
    <source>
        <dbReference type="ARBA" id="ARBA00022964"/>
    </source>
</evidence>
<evidence type="ECO:0000256" key="1">
    <source>
        <dbReference type="ARBA" id="ARBA00001961"/>
    </source>
</evidence>
<feature type="domain" description="Prolyl 4-hydroxylase alpha subunit" evidence="7">
    <location>
        <begin position="130"/>
        <end position="313"/>
    </location>
</feature>
<keyword evidence="5" id="KW-0408">Iron</keyword>
<organism evidence="8 9">
    <name type="scientific">Bodo saltans</name>
    <name type="common">Flagellated protozoan</name>
    <dbReference type="NCBI Taxonomy" id="75058"/>
    <lineage>
        <taxon>Eukaryota</taxon>
        <taxon>Discoba</taxon>
        <taxon>Euglenozoa</taxon>
        <taxon>Kinetoplastea</taxon>
        <taxon>Metakinetoplastina</taxon>
        <taxon>Eubodonida</taxon>
        <taxon>Bodonidae</taxon>
        <taxon>Bodo</taxon>
    </lineage>
</organism>
<dbReference type="OrthoDB" id="420380at2759"/>
<keyword evidence="4" id="KW-0560">Oxidoreductase</keyword>
<keyword evidence="6" id="KW-0812">Transmembrane</keyword>
<sequence>MDQSAKPSPSVRRALGSRSPTQQKRVVLFVALSFVLAVFGFLYWRRQALMSSMYARAQKGGSTNNKNHPPATTSVLQTLQHAATRFPEVKGNFALNISAGNDYPSIAEAFHQPQGTYHGVGYQQISSKSPRAFLLYDVISPEDCLALIAVAKEQIARSEVVHRVGESAINPVRTSYGMFIMNSVPADIRMRQHLADIIGVPLVNIEATQILRYLPGQYYRVHPDYFYSGATEHLARGGQRFATVLTWLNDVHLGGETRFPLASPPITVKQTGVGNSIMFYSTTQDGTVDPASSHEAIPPGEGSEKWVAVCWIRQREFH</sequence>
<reference evidence="9" key="1">
    <citation type="submission" date="2015-09" db="EMBL/GenBank/DDBJ databases">
        <authorList>
            <consortium name="Pathogen Informatics"/>
        </authorList>
    </citation>
    <scope>NUCLEOTIDE SEQUENCE [LARGE SCALE GENOMIC DNA]</scope>
    <source>
        <strain evidence="9">Lake Konstanz</strain>
    </source>
</reference>
<accession>A0A0S4IU26</accession>
<evidence type="ECO:0000313" key="8">
    <source>
        <dbReference type="EMBL" id="CUG08152.1"/>
    </source>
</evidence>
<dbReference type="InterPro" id="IPR006620">
    <property type="entry name" value="Pro_4_hyd_alph"/>
</dbReference>
<dbReference type="InterPro" id="IPR044862">
    <property type="entry name" value="Pro_4_hyd_alph_FE2OG_OXY"/>
</dbReference>
<name>A0A0S4IU26_BODSA</name>
<evidence type="ECO:0000256" key="6">
    <source>
        <dbReference type="SAM" id="Phobius"/>
    </source>
</evidence>
<evidence type="ECO:0000259" key="7">
    <source>
        <dbReference type="SMART" id="SM00702"/>
    </source>
</evidence>
<protein>
    <submittedName>
        <fullName evidence="8">Prolyl 4-hydroxylase alpha-1 subunit, putative</fullName>
    </submittedName>
</protein>
<keyword evidence="3" id="KW-0223">Dioxygenase</keyword>
<gene>
    <name evidence="8" type="ORF">BSAL_74000</name>
</gene>
<keyword evidence="6" id="KW-0472">Membrane</keyword>
<comment type="cofactor">
    <cofactor evidence="1">
        <name>L-ascorbate</name>
        <dbReference type="ChEBI" id="CHEBI:38290"/>
    </cofactor>
</comment>
<dbReference type="Proteomes" id="UP000051952">
    <property type="component" value="Unassembled WGS sequence"/>
</dbReference>
<dbReference type="VEuPathDB" id="TriTrypDB:BSAL_74000"/>
<dbReference type="InterPro" id="IPR045054">
    <property type="entry name" value="P4HA-like"/>
</dbReference>
<evidence type="ECO:0000256" key="4">
    <source>
        <dbReference type="ARBA" id="ARBA00023002"/>
    </source>
</evidence>
<keyword evidence="2" id="KW-0479">Metal-binding</keyword>
<dbReference type="Pfam" id="PF13640">
    <property type="entry name" value="2OG-FeII_Oxy_3"/>
    <property type="match status" value="1"/>
</dbReference>
<proteinExistence type="predicted"/>
<feature type="transmembrane region" description="Helical" evidence="6">
    <location>
        <begin position="26"/>
        <end position="44"/>
    </location>
</feature>
<evidence type="ECO:0000256" key="5">
    <source>
        <dbReference type="ARBA" id="ARBA00023004"/>
    </source>
</evidence>
<dbReference type="PANTHER" id="PTHR10869:SF246">
    <property type="entry name" value="TRANSMEMBRANE PROLYL 4-HYDROXYLASE"/>
    <property type="match status" value="1"/>
</dbReference>
<dbReference type="SMART" id="SM00702">
    <property type="entry name" value="P4Hc"/>
    <property type="match status" value="1"/>
</dbReference>